<accession>A0A7D7FQ11</accession>
<dbReference type="EMBL" id="MT354570">
    <property type="protein sequence ID" value="QMP84045.1"/>
    <property type="molecule type" value="Genomic_DNA"/>
</dbReference>
<evidence type="ECO:0000313" key="2">
    <source>
        <dbReference type="EMBL" id="QMP84045.1"/>
    </source>
</evidence>
<dbReference type="SUPFAM" id="SSF54060">
    <property type="entry name" value="His-Me finger endonucleases"/>
    <property type="match status" value="1"/>
</dbReference>
<dbReference type="Proteomes" id="UP000515318">
    <property type="component" value="Segment"/>
</dbReference>
<sequence length="179" mass="20632">MDIKYLYENTELTQQHIAAQLGIHWKRVFKFIKANYSAEFRKARKAKCYRNSKLGTLNPMRGKCGEQHHYYVGQVSDNKGYLMQLKPSWYTGRRNSKHVFVHHVVVCAALGITRVPAGWCVHHADRNPLNNEFGNLVLCTMGDHTRIHHQLLAGATTISKESTLKWVEAHGTPWRHDIV</sequence>
<keyword evidence="3" id="KW-1185">Reference proteome</keyword>
<protein>
    <recommendedName>
        <fullName evidence="1">HNH nuclease domain-containing protein</fullName>
    </recommendedName>
</protein>
<feature type="domain" description="HNH nuclease" evidence="1">
    <location>
        <begin position="100"/>
        <end position="145"/>
    </location>
</feature>
<proteinExistence type="predicted"/>
<organism evidence="2 3">
    <name type="scientific">Pseudomonas phage phiB1_1</name>
    <dbReference type="NCBI Taxonomy" id="2755402"/>
    <lineage>
        <taxon>Viruses</taxon>
        <taxon>Duplodnaviria</taxon>
        <taxon>Heunggongvirae</taxon>
        <taxon>Uroviricota</taxon>
        <taxon>Caudoviricetes</taxon>
        <taxon>Autographivirales</taxon>
        <taxon>Autoscriptoviridae</taxon>
        <taxon>Krylovirinae</taxon>
        <taxon>Torinorumvirus</taxon>
        <taxon>Torinorumvirus B11</taxon>
    </lineage>
</organism>
<gene>
    <name evidence="2" type="ORF">phiB1_1_18</name>
</gene>
<dbReference type="InterPro" id="IPR044925">
    <property type="entry name" value="His-Me_finger_sf"/>
</dbReference>
<name>A0A7D7FQ11_9CAUD</name>
<dbReference type="InterPro" id="IPR003615">
    <property type="entry name" value="HNH_nuc"/>
</dbReference>
<dbReference type="Gene3D" id="3.90.75.20">
    <property type="match status" value="1"/>
</dbReference>
<reference evidence="2 3" key="1">
    <citation type="submission" date="2020-04" db="EMBL/GenBank/DDBJ databases">
        <authorList>
            <person name="Martino G."/>
            <person name="Holtappels D."/>
            <person name="Wagemans J."/>
            <person name="Lavigne R."/>
            <person name="Turina M."/>
            <person name="Ciuffo M."/>
        </authorList>
    </citation>
    <scope>NUCLEOTIDE SEQUENCE [LARGE SCALE GENOMIC DNA]</scope>
</reference>
<evidence type="ECO:0000259" key="1">
    <source>
        <dbReference type="Pfam" id="PF13392"/>
    </source>
</evidence>
<dbReference type="Pfam" id="PF13392">
    <property type="entry name" value="HNH_3"/>
    <property type="match status" value="1"/>
</dbReference>
<evidence type="ECO:0000313" key="3">
    <source>
        <dbReference type="Proteomes" id="UP000515318"/>
    </source>
</evidence>